<organism evidence="1 2">
    <name type="scientific">Basidiobolus ranarum</name>
    <dbReference type="NCBI Taxonomy" id="34480"/>
    <lineage>
        <taxon>Eukaryota</taxon>
        <taxon>Fungi</taxon>
        <taxon>Fungi incertae sedis</taxon>
        <taxon>Zoopagomycota</taxon>
        <taxon>Entomophthoromycotina</taxon>
        <taxon>Basidiobolomycetes</taxon>
        <taxon>Basidiobolales</taxon>
        <taxon>Basidiobolaceae</taxon>
        <taxon>Basidiobolus</taxon>
    </lineage>
</organism>
<keyword evidence="2" id="KW-1185">Reference proteome</keyword>
<evidence type="ECO:0000313" key="2">
    <source>
        <dbReference type="Proteomes" id="UP001479436"/>
    </source>
</evidence>
<reference evidence="1 2" key="1">
    <citation type="submission" date="2023-04" db="EMBL/GenBank/DDBJ databases">
        <title>Genome of Basidiobolus ranarum AG-B5.</title>
        <authorList>
            <person name="Stajich J.E."/>
            <person name="Carter-House D."/>
            <person name="Gryganskyi A."/>
        </authorList>
    </citation>
    <scope>NUCLEOTIDE SEQUENCE [LARGE SCALE GENOMIC DNA]</scope>
    <source>
        <strain evidence="1 2">AG-B5</strain>
    </source>
</reference>
<evidence type="ECO:0000313" key="1">
    <source>
        <dbReference type="EMBL" id="KAK9759452.1"/>
    </source>
</evidence>
<accession>A0ABR2WD85</accession>
<gene>
    <name evidence="1" type="ORF">K7432_017571</name>
</gene>
<feature type="non-terminal residue" evidence="1">
    <location>
        <position position="1"/>
    </location>
</feature>
<sequence length="53" mass="6511">ENWWWHELCLALYGERKKCLFKQGRSSEYIASSLDSYFCRIFRCEVKEKYLPV</sequence>
<proteinExistence type="predicted"/>
<comment type="caution">
    <text evidence="1">The sequence shown here is derived from an EMBL/GenBank/DDBJ whole genome shotgun (WGS) entry which is preliminary data.</text>
</comment>
<protein>
    <submittedName>
        <fullName evidence="1">Uncharacterized protein</fullName>
    </submittedName>
</protein>
<name>A0ABR2WD85_9FUNG</name>
<dbReference type="EMBL" id="JASJQH010003991">
    <property type="protein sequence ID" value="KAK9759452.1"/>
    <property type="molecule type" value="Genomic_DNA"/>
</dbReference>
<dbReference type="Proteomes" id="UP001479436">
    <property type="component" value="Unassembled WGS sequence"/>
</dbReference>